<comment type="similarity">
    <text evidence="2">Belongs to the glutamate-gated ion channel (TC 1.A.10.1) family.</text>
</comment>
<name>A0ABD2MT88_9CUCU</name>
<dbReference type="EMBL" id="JABFTP020000021">
    <property type="protein sequence ID" value="KAL3269442.1"/>
    <property type="molecule type" value="Genomic_DNA"/>
</dbReference>
<dbReference type="GO" id="GO:0050906">
    <property type="term" value="P:detection of stimulus involved in sensory perception"/>
    <property type="evidence" value="ECO:0007669"/>
    <property type="project" value="UniProtKB-ARBA"/>
</dbReference>
<evidence type="ECO:0000256" key="10">
    <source>
        <dbReference type="ARBA" id="ARBA00023180"/>
    </source>
</evidence>
<evidence type="ECO:0000259" key="16">
    <source>
        <dbReference type="Pfam" id="PF24576"/>
    </source>
</evidence>
<feature type="domain" description="Ionotropic receptor 75a N-terminal" evidence="16">
    <location>
        <begin position="91"/>
        <end position="194"/>
    </location>
</feature>
<evidence type="ECO:0000256" key="4">
    <source>
        <dbReference type="ARBA" id="ARBA00022475"/>
    </source>
</evidence>
<evidence type="ECO:0000256" key="5">
    <source>
        <dbReference type="ARBA" id="ARBA00022692"/>
    </source>
</evidence>
<dbReference type="InterPro" id="IPR052192">
    <property type="entry name" value="Insect_Ionotropic_Sensory_Rcpt"/>
</dbReference>
<dbReference type="AlphaFoldDB" id="A0ABD2MT88"/>
<evidence type="ECO:0000256" key="11">
    <source>
        <dbReference type="ARBA" id="ARBA00023286"/>
    </source>
</evidence>
<keyword evidence="7" id="KW-0406">Ion transport</keyword>
<dbReference type="GO" id="GO:0034220">
    <property type="term" value="P:monoatomic ion transmembrane transport"/>
    <property type="evidence" value="ECO:0007669"/>
    <property type="project" value="UniProtKB-KW"/>
</dbReference>
<evidence type="ECO:0000259" key="15">
    <source>
        <dbReference type="Pfam" id="PF10613"/>
    </source>
</evidence>
<dbReference type="PANTHER" id="PTHR42643">
    <property type="entry name" value="IONOTROPIC RECEPTOR 20A-RELATED"/>
    <property type="match status" value="1"/>
</dbReference>
<comment type="subcellular location">
    <subcellularLocation>
        <location evidence="1">Cell membrane</location>
        <topology evidence="1">Multi-pass membrane protein</topology>
    </subcellularLocation>
</comment>
<dbReference type="Pfam" id="PF00060">
    <property type="entry name" value="Lig_chan"/>
    <property type="match status" value="1"/>
</dbReference>
<evidence type="ECO:0000313" key="18">
    <source>
        <dbReference type="Proteomes" id="UP001516400"/>
    </source>
</evidence>
<evidence type="ECO:0000259" key="14">
    <source>
        <dbReference type="Pfam" id="PF00060"/>
    </source>
</evidence>
<evidence type="ECO:0000256" key="12">
    <source>
        <dbReference type="ARBA" id="ARBA00023303"/>
    </source>
</evidence>
<comment type="caution">
    <text evidence="17">The sequence shown here is derived from an EMBL/GenBank/DDBJ whole genome shotgun (WGS) entry which is preliminary data.</text>
</comment>
<feature type="domain" description="Ionotropic glutamate receptor L-glutamate and glycine-binding" evidence="15">
    <location>
        <begin position="222"/>
        <end position="285"/>
    </location>
</feature>
<accession>A0ABD2MT88</accession>
<keyword evidence="11" id="KW-1071">Ligand-gated ion channel</keyword>
<keyword evidence="5 13" id="KW-0812">Transmembrane</keyword>
<keyword evidence="9" id="KW-0675">Receptor</keyword>
<dbReference type="Proteomes" id="UP001516400">
    <property type="component" value="Unassembled WGS sequence"/>
</dbReference>
<dbReference type="Gene3D" id="1.10.287.70">
    <property type="match status" value="1"/>
</dbReference>
<keyword evidence="3" id="KW-0813">Transport</keyword>
<dbReference type="InterPro" id="IPR019594">
    <property type="entry name" value="Glu/Gly-bd"/>
</dbReference>
<protein>
    <submittedName>
        <fullName evidence="17">Uncharacterized protein</fullName>
    </submittedName>
</protein>
<dbReference type="PANTHER" id="PTHR42643:SF33">
    <property type="entry name" value="GLUTAMATE RECEPTOR 2-LIKE PROTEIN"/>
    <property type="match status" value="1"/>
</dbReference>
<keyword evidence="18" id="KW-1185">Reference proteome</keyword>
<evidence type="ECO:0000256" key="1">
    <source>
        <dbReference type="ARBA" id="ARBA00004651"/>
    </source>
</evidence>
<keyword evidence="6 13" id="KW-1133">Transmembrane helix</keyword>
<evidence type="ECO:0000313" key="17">
    <source>
        <dbReference type="EMBL" id="KAL3269442.1"/>
    </source>
</evidence>
<dbReference type="InterPro" id="IPR057074">
    <property type="entry name" value="IR75A_N"/>
</dbReference>
<feature type="domain" description="Ionotropic glutamate receptor C-terminal" evidence="14">
    <location>
        <begin position="314"/>
        <end position="456"/>
    </location>
</feature>
<gene>
    <name evidence="17" type="ORF">HHI36_008512</name>
</gene>
<evidence type="ECO:0000256" key="8">
    <source>
        <dbReference type="ARBA" id="ARBA00023136"/>
    </source>
</evidence>
<dbReference type="Gene3D" id="3.40.190.10">
    <property type="entry name" value="Periplasmic binding protein-like II"/>
    <property type="match status" value="1"/>
</dbReference>
<organism evidence="17 18">
    <name type="scientific">Cryptolaemus montrouzieri</name>
    <dbReference type="NCBI Taxonomy" id="559131"/>
    <lineage>
        <taxon>Eukaryota</taxon>
        <taxon>Metazoa</taxon>
        <taxon>Ecdysozoa</taxon>
        <taxon>Arthropoda</taxon>
        <taxon>Hexapoda</taxon>
        <taxon>Insecta</taxon>
        <taxon>Pterygota</taxon>
        <taxon>Neoptera</taxon>
        <taxon>Endopterygota</taxon>
        <taxon>Coleoptera</taxon>
        <taxon>Polyphaga</taxon>
        <taxon>Cucujiformia</taxon>
        <taxon>Coccinelloidea</taxon>
        <taxon>Coccinellidae</taxon>
        <taxon>Scymninae</taxon>
        <taxon>Scymnini</taxon>
        <taxon>Cryptolaemus</taxon>
    </lineage>
</organism>
<dbReference type="SUPFAM" id="SSF53850">
    <property type="entry name" value="Periplasmic binding protein-like II"/>
    <property type="match status" value="1"/>
</dbReference>
<feature type="transmembrane region" description="Helical" evidence="13">
    <location>
        <begin position="315"/>
        <end position="334"/>
    </location>
</feature>
<feature type="transmembrane region" description="Helical" evidence="13">
    <location>
        <begin position="388"/>
        <end position="410"/>
    </location>
</feature>
<dbReference type="InterPro" id="IPR001320">
    <property type="entry name" value="Iontro_rcpt_C"/>
</dbReference>
<evidence type="ECO:0000256" key="2">
    <source>
        <dbReference type="ARBA" id="ARBA00008685"/>
    </source>
</evidence>
<keyword evidence="10" id="KW-0325">Glycoprotein</keyword>
<keyword evidence="8 13" id="KW-0472">Membrane</keyword>
<dbReference type="FunFam" id="3.40.190.10:FF:000188">
    <property type="entry name" value="Ionotropic receptor 64a"/>
    <property type="match status" value="1"/>
</dbReference>
<dbReference type="Pfam" id="PF10613">
    <property type="entry name" value="Lig_chan-Glu_bd"/>
    <property type="match status" value="1"/>
</dbReference>
<evidence type="ECO:0000256" key="7">
    <source>
        <dbReference type="ARBA" id="ARBA00023065"/>
    </source>
</evidence>
<dbReference type="Pfam" id="PF24576">
    <property type="entry name" value="IR75A_N"/>
    <property type="match status" value="1"/>
</dbReference>
<keyword evidence="12" id="KW-0407">Ion channel</keyword>
<dbReference type="GO" id="GO:0005886">
    <property type="term" value="C:plasma membrane"/>
    <property type="evidence" value="ECO:0007669"/>
    <property type="project" value="UniProtKB-SubCell"/>
</dbReference>
<evidence type="ECO:0000256" key="3">
    <source>
        <dbReference type="ARBA" id="ARBA00022448"/>
    </source>
</evidence>
<evidence type="ECO:0000256" key="6">
    <source>
        <dbReference type="ARBA" id="ARBA00022989"/>
    </source>
</evidence>
<evidence type="ECO:0000256" key="9">
    <source>
        <dbReference type="ARBA" id="ARBA00023170"/>
    </source>
</evidence>
<reference evidence="17 18" key="1">
    <citation type="journal article" date="2021" name="BMC Biol.">
        <title>Horizontally acquired antibacterial genes associated with adaptive radiation of ladybird beetles.</title>
        <authorList>
            <person name="Li H.S."/>
            <person name="Tang X.F."/>
            <person name="Huang Y.H."/>
            <person name="Xu Z.Y."/>
            <person name="Chen M.L."/>
            <person name="Du X.Y."/>
            <person name="Qiu B.Y."/>
            <person name="Chen P.T."/>
            <person name="Zhang W."/>
            <person name="Slipinski A."/>
            <person name="Escalona H.E."/>
            <person name="Waterhouse R.M."/>
            <person name="Zwick A."/>
            <person name="Pang H."/>
        </authorList>
    </citation>
    <scope>NUCLEOTIDE SEQUENCE [LARGE SCALE GENOMIC DNA]</scope>
    <source>
        <strain evidence="17">SYSU2018</strain>
    </source>
</reference>
<proteinExistence type="inferred from homology"/>
<sequence>MFICSRGISLSSRDIADFSTDINHVINERDLARPRLHPLATATLLKQLEDQYYYIQIIKVDEKFHSPVSPNKIVFIVDLTCAPEAISWGASHNLFANPFKWILLYNEKSSLNILEHFENISLLVDSDVTLAGLGVNDTISLKKIFKHRSYMDIIEENVGVLNSNEQLILEPSFEVNRFRRRQDLKGIVLNSCIVITNNNSLNHLTDKRDKHIDSIAKVNYVLVQHLADFVNARLEYTVESTWGYKNNQSIWSGMIGELTRNKADIGGTALFITEDRVSTIDYIAMTTKTRSKFVFREPKLSYVTNVFVLPFDRDVWLASAALVVITGFVLFLVVKWEWYERKNGNLKEDEPYMELRESITDVAVLTFGALCQQGTTAIPYSMPGRITLIFLLISLMFLYTSYSANIVALLQSSSKSIQTLEDLLKSRLEVGIDDTVFNHFYFPNATEPIRKAIYEKKVAPPGQVPRYFPLLDGVKRMRQGLFAFHMETGPGYKIVGEIFEEGEKCGLQEIQFLQVPDPWLAIQKNSSFKESLKIG</sequence>
<evidence type="ECO:0000256" key="13">
    <source>
        <dbReference type="SAM" id="Phobius"/>
    </source>
</evidence>
<keyword evidence="4" id="KW-1003">Cell membrane</keyword>